<dbReference type="GO" id="GO:0006289">
    <property type="term" value="P:nucleotide-excision repair"/>
    <property type="evidence" value="ECO:0007669"/>
    <property type="project" value="InterPro"/>
</dbReference>
<dbReference type="PANTHER" id="PTHR10242">
    <property type="entry name" value="8-OXOGUANINE DNA GLYCOSYLASE"/>
    <property type="match status" value="1"/>
</dbReference>
<dbReference type="GO" id="GO:0006284">
    <property type="term" value="P:base-excision repair"/>
    <property type="evidence" value="ECO:0007669"/>
    <property type="project" value="InterPro"/>
</dbReference>
<gene>
    <name evidence="11" type="ORF">H9931_08545</name>
</gene>
<dbReference type="GO" id="GO:0008534">
    <property type="term" value="F:oxidized purine nucleobase lesion DNA N-glycosylase activity"/>
    <property type="evidence" value="ECO:0007669"/>
    <property type="project" value="InterPro"/>
</dbReference>
<dbReference type="PANTHER" id="PTHR10242:SF2">
    <property type="entry name" value="N-GLYCOSYLASE_DNA LYASE"/>
    <property type="match status" value="1"/>
</dbReference>
<comment type="similarity">
    <text evidence="1">Belongs to the type-1 OGG1 family.</text>
</comment>
<dbReference type="EC" id="4.2.99.18" evidence="2"/>
<dbReference type="Gene3D" id="3.30.310.260">
    <property type="match status" value="1"/>
</dbReference>
<dbReference type="SUPFAM" id="SSF48150">
    <property type="entry name" value="DNA-glycosylase"/>
    <property type="match status" value="1"/>
</dbReference>
<accession>A0A9D2PWY8</accession>
<dbReference type="SUPFAM" id="SSF55945">
    <property type="entry name" value="TATA-box binding protein-like"/>
    <property type="match status" value="1"/>
</dbReference>
<dbReference type="EMBL" id="DWWB01000048">
    <property type="protein sequence ID" value="HJC66750.1"/>
    <property type="molecule type" value="Genomic_DNA"/>
</dbReference>
<feature type="domain" description="HhH-GPD" evidence="10">
    <location>
        <begin position="112"/>
        <end position="283"/>
    </location>
</feature>
<comment type="catalytic activity">
    <reaction evidence="9">
        <text>2'-deoxyribonucleotide-(2'-deoxyribose 5'-phosphate)-2'-deoxyribonucleotide-DNA = a 3'-end 2'-deoxyribonucleotide-(2,3-dehydro-2,3-deoxyribose 5'-phosphate)-DNA + a 5'-end 5'-phospho-2'-deoxyribonucleoside-DNA + H(+)</text>
        <dbReference type="Rhea" id="RHEA:66592"/>
        <dbReference type="Rhea" id="RHEA-COMP:13180"/>
        <dbReference type="Rhea" id="RHEA-COMP:16897"/>
        <dbReference type="Rhea" id="RHEA-COMP:17067"/>
        <dbReference type="ChEBI" id="CHEBI:15378"/>
        <dbReference type="ChEBI" id="CHEBI:136412"/>
        <dbReference type="ChEBI" id="CHEBI:157695"/>
        <dbReference type="ChEBI" id="CHEBI:167181"/>
        <dbReference type="EC" id="4.2.99.18"/>
    </reaction>
</comment>
<dbReference type="CDD" id="cd00056">
    <property type="entry name" value="ENDO3c"/>
    <property type="match status" value="1"/>
</dbReference>
<dbReference type="InterPro" id="IPR011257">
    <property type="entry name" value="DNA_glycosylase"/>
</dbReference>
<keyword evidence="3" id="KW-0227">DNA damage</keyword>
<dbReference type="GO" id="GO:0003684">
    <property type="term" value="F:damaged DNA binding"/>
    <property type="evidence" value="ECO:0007669"/>
    <property type="project" value="InterPro"/>
</dbReference>
<evidence type="ECO:0000256" key="2">
    <source>
        <dbReference type="ARBA" id="ARBA00012720"/>
    </source>
</evidence>
<dbReference type="Proteomes" id="UP000823863">
    <property type="component" value="Unassembled WGS sequence"/>
</dbReference>
<dbReference type="InterPro" id="IPR052054">
    <property type="entry name" value="Oxidative_DNA_repair_enzyme"/>
</dbReference>
<evidence type="ECO:0000256" key="3">
    <source>
        <dbReference type="ARBA" id="ARBA00022763"/>
    </source>
</evidence>
<dbReference type="Gene3D" id="1.10.340.30">
    <property type="entry name" value="Hypothetical protein, domain 2"/>
    <property type="match status" value="1"/>
</dbReference>
<keyword evidence="8" id="KW-0326">Glycosidase</keyword>
<protein>
    <recommendedName>
        <fullName evidence="2">DNA-(apurinic or apyrimidinic site) lyase</fullName>
        <ecNumber evidence="2">4.2.99.18</ecNumber>
    </recommendedName>
</protein>
<proteinExistence type="inferred from homology"/>
<evidence type="ECO:0000313" key="12">
    <source>
        <dbReference type="Proteomes" id="UP000823863"/>
    </source>
</evidence>
<evidence type="ECO:0000256" key="4">
    <source>
        <dbReference type="ARBA" id="ARBA00022801"/>
    </source>
</evidence>
<dbReference type="SMART" id="SM00478">
    <property type="entry name" value="ENDO3c"/>
    <property type="match status" value="1"/>
</dbReference>
<keyword evidence="4" id="KW-0378">Hydrolase</keyword>
<reference evidence="11" key="2">
    <citation type="submission" date="2021-04" db="EMBL/GenBank/DDBJ databases">
        <authorList>
            <person name="Gilroy R."/>
        </authorList>
    </citation>
    <scope>NUCLEOTIDE SEQUENCE</scope>
    <source>
        <strain evidence="11">CHK198-12963</strain>
    </source>
</reference>
<dbReference type="InterPro" id="IPR012904">
    <property type="entry name" value="OGG_N"/>
</dbReference>
<dbReference type="GO" id="GO:0140078">
    <property type="term" value="F:class I DNA-(apurinic or apyrimidinic site) endonuclease activity"/>
    <property type="evidence" value="ECO:0007669"/>
    <property type="project" value="UniProtKB-EC"/>
</dbReference>
<dbReference type="Pfam" id="PF07934">
    <property type="entry name" value="OGG_N"/>
    <property type="match status" value="1"/>
</dbReference>
<evidence type="ECO:0000256" key="6">
    <source>
        <dbReference type="ARBA" id="ARBA00023239"/>
    </source>
</evidence>
<name>A0A9D2PWY8_9FIRM</name>
<dbReference type="Pfam" id="PF00730">
    <property type="entry name" value="HhH-GPD"/>
    <property type="match status" value="1"/>
</dbReference>
<dbReference type="InterPro" id="IPR023170">
    <property type="entry name" value="HhH_base_excis_C"/>
</dbReference>
<keyword evidence="7" id="KW-0511">Multifunctional enzyme</keyword>
<evidence type="ECO:0000256" key="5">
    <source>
        <dbReference type="ARBA" id="ARBA00023204"/>
    </source>
</evidence>
<organism evidence="11 12">
    <name type="scientific">Candidatus Enterocloster excrementigallinarum</name>
    <dbReference type="NCBI Taxonomy" id="2838558"/>
    <lineage>
        <taxon>Bacteria</taxon>
        <taxon>Bacillati</taxon>
        <taxon>Bacillota</taxon>
        <taxon>Clostridia</taxon>
        <taxon>Lachnospirales</taxon>
        <taxon>Lachnospiraceae</taxon>
        <taxon>Enterocloster</taxon>
    </lineage>
</organism>
<dbReference type="Gene3D" id="1.10.1670.10">
    <property type="entry name" value="Helix-hairpin-Helix base-excision DNA repair enzymes (C-terminal)"/>
    <property type="match status" value="1"/>
</dbReference>
<evidence type="ECO:0000256" key="8">
    <source>
        <dbReference type="ARBA" id="ARBA00023295"/>
    </source>
</evidence>
<keyword evidence="6" id="KW-0456">Lyase</keyword>
<keyword evidence="5" id="KW-0234">DNA repair</keyword>
<sequence>MTYTQQIPCLDLRQIADSGQCFRMSPGPDGSFFNISCGRLLLIRQSGQAITFQCDDADLDFWLNYFDCSADYVSICHSADPGDAYVSKAASCACGIRILRQDPWEMILTFVISQQKTIPAIRQLVETLCRRYGAPISNPWNLEAYSFPSPQELSRASLEELRDLKLGYRAKYIHQLCQDAVSGRLDLNALTAMSYSEAMDYLTSFYGIGKKVANCICLFGLHHIDAFPVDTWIQKILLREYYNETRYGAVPKSRLFDQILTDHFSRYKGYAGVMQQYIFYYERLRSSRIEE</sequence>
<evidence type="ECO:0000256" key="9">
    <source>
        <dbReference type="ARBA" id="ARBA00044632"/>
    </source>
</evidence>
<dbReference type="InterPro" id="IPR003265">
    <property type="entry name" value="HhH-GPD_domain"/>
</dbReference>
<evidence type="ECO:0000256" key="7">
    <source>
        <dbReference type="ARBA" id="ARBA00023268"/>
    </source>
</evidence>
<reference evidence="11" key="1">
    <citation type="journal article" date="2021" name="PeerJ">
        <title>Extensive microbial diversity within the chicken gut microbiome revealed by metagenomics and culture.</title>
        <authorList>
            <person name="Gilroy R."/>
            <person name="Ravi A."/>
            <person name="Getino M."/>
            <person name="Pursley I."/>
            <person name="Horton D.L."/>
            <person name="Alikhan N.F."/>
            <person name="Baker D."/>
            <person name="Gharbi K."/>
            <person name="Hall N."/>
            <person name="Watson M."/>
            <person name="Adriaenssens E.M."/>
            <person name="Foster-Nyarko E."/>
            <person name="Jarju S."/>
            <person name="Secka A."/>
            <person name="Antonio M."/>
            <person name="Oren A."/>
            <person name="Chaudhuri R.R."/>
            <person name="La Ragione R."/>
            <person name="Hildebrand F."/>
            <person name="Pallen M.J."/>
        </authorList>
    </citation>
    <scope>NUCLEOTIDE SEQUENCE</scope>
    <source>
        <strain evidence="11">CHK198-12963</strain>
    </source>
</reference>
<evidence type="ECO:0000256" key="1">
    <source>
        <dbReference type="ARBA" id="ARBA00010679"/>
    </source>
</evidence>
<dbReference type="AlphaFoldDB" id="A0A9D2PWY8"/>
<evidence type="ECO:0000259" key="10">
    <source>
        <dbReference type="SMART" id="SM00478"/>
    </source>
</evidence>
<comment type="caution">
    <text evidence="11">The sequence shown here is derived from an EMBL/GenBank/DDBJ whole genome shotgun (WGS) entry which is preliminary data.</text>
</comment>
<evidence type="ECO:0000313" key="11">
    <source>
        <dbReference type="EMBL" id="HJC66750.1"/>
    </source>
</evidence>